<evidence type="ECO:0000259" key="23">
    <source>
        <dbReference type="PROSITE" id="PS50011"/>
    </source>
</evidence>
<dbReference type="FunFam" id="3.80.10.10:FF:000095">
    <property type="entry name" value="LRR receptor-like serine/threonine-protein kinase GSO1"/>
    <property type="match status" value="1"/>
</dbReference>
<feature type="transmembrane region" description="Helical" evidence="22">
    <location>
        <begin position="589"/>
        <end position="614"/>
    </location>
</feature>
<feature type="binding site" evidence="21">
    <location>
        <position position="679"/>
    </location>
    <ligand>
        <name>ATP</name>
        <dbReference type="ChEBI" id="CHEBI:30616"/>
    </ligand>
</feature>
<name>A0A410N654_9MAGN</name>
<accession>A0A410N654</accession>
<keyword evidence="4" id="KW-1003">Cell membrane</keyword>
<evidence type="ECO:0000256" key="10">
    <source>
        <dbReference type="ARBA" id="ARBA00022729"/>
    </source>
</evidence>
<dbReference type="Gene3D" id="3.30.200.20">
    <property type="entry name" value="Phosphorylase Kinase, domain 1"/>
    <property type="match status" value="1"/>
</dbReference>
<dbReference type="InterPro" id="IPR051809">
    <property type="entry name" value="Plant_receptor-like_S/T_kinase"/>
</dbReference>
<evidence type="ECO:0000313" key="24">
    <source>
        <dbReference type="EMBL" id="QAS62422.1"/>
    </source>
</evidence>
<dbReference type="InterPro" id="IPR001611">
    <property type="entry name" value="Leu-rich_rpt"/>
</dbReference>
<dbReference type="GO" id="GO:0004674">
    <property type="term" value="F:protein serine/threonine kinase activity"/>
    <property type="evidence" value="ECO:0007669"/>
    <property type="project" value="UniProtKB-KW"/>
</dbReference>
<comment type="subcellular location">
    <subcellularLocation>
        <location evidence="1">Cell membrane</location>
        <topology evidence="1">Single-pass membrane protein</topology>
    </subcellularLocation>
    <subcellularLocation>
        <location evidence="2">Membrane</location>
        <topology evidence="2">Single-pass type I membrane protein</topology>
    </subcellularLocation>
</comment>
<keyword evidence="6" id="KW-0597">Phosphoprotein</keyword>
<organism evidence="24">
    <name type="scientific">Sedum alfredii</name>
    <dbReference type="NCBI Taxonomy" id="439688"/>
    <lineage>
        <taxon>Eukaryota</taxon>
        <taxon>Viridiplantae</taxon>
        <taxon>Streptophyta</taxon>
        <taxon>Embryophyta</taxon>
        <taxon>Tracheophyta</taxon>
        <taxon>Spermatophyta</taxon>
        <taxon>Magnoliopsida</taxon>
        <taxon>eudicotyledons</taxon>
        <taxon>Gunneridae</taxon>
        <taxon>Pentapetalae</taxon>
        <taxon>Saxifragales</taxon>
        <taxon>Crassulaceae</taxon>
        <taxon>Sedum</taxon>
    </lineage>
</organism>
<dbReference type="PANTHER" id="PTHR27008">
    <property type="entry name" value="OS04G0122200 PROTEIN"/>
    <property type="match status" value="1"/>
</dbReference>
<protein>
    <recommendedName>
        <fullName evidence="3">non-specific serine/threonine protein kinase</fullName>
        <ecNumber evidence="3">2.7.11.1</ecNumber>
    </recommendedName>
</protein>
<evidence type="ECO:0000256" key="4">
    <source>
        <dbReference type="ARBA" id="ARBA00022475"/>
    </source>
</evidence>
<dbReference type="SUPFAM" id="SSF52047">
    <property type="entry name" value="RNI-like"/>
    <property type="match status" value="1"/>
</dbReference>
<dbReference type="FunFam" id="1.10.510.10:FF:000358">
    <property type="entry name" value="Putative leucine-rich repeat receptor-like serine/threonine-protein kinase"/>
    <property type="match status" value="1"/>
</dbReference>
<keyword evidence="10" id="KW-0732">Signal</keyword>
<keyword evidence="15 22" id="KW-1133">Transmembrane helix</keyword>
<dbReference type="AlphaFoldDB" id="A0A410N654"/>
<dbReference type="SUPFAM" id="SSF52058">
    <property type="entry name" value="L domain-like"/>
    <property type="match status" value="1"/>
</dbReference>
<evidence type="ECO:0000256" key="16">
    <source>
        <dbReference type="ARBA" id="ARBA00023136"/>
    </source>
</evidence>
<evidence type="ECO:0000256" key="18">
    <source>
        <dbReference type="ARBA" id="ARBA00023180"/>
    </source>
</evidence>
<dbReference type="SMART" id="SM00220">
    <property type="entry name" value="S_TKc"/>
    <property type="match status" value="1"/>
</dbReference>
<evidence type="ECO:0000256" key="15">
    <source>
        <dbReference type="ARBA" id="ARBA00022989"/>
    </source>
</evidence>
<dbReference type="Gene3D" id="3.80.10.10">
    <property type="entry name" value="Ribonuclease Inhibitor"/>
    <property type="match status" value="2"/>
</dbReference>
<evidence type="ECO:0000256" key="8">
    <source>
        <dbReference type="ARBA" id="ARBA00022679"/>
    </source>
</evidence>
<evidence type="ECO:0000256" key="14">
    <source>
        <dbReference type="ARBA" id="ARBA00022840"/>
    </source>
</evidence>
<evidence type="ECO:0000256" key="1">
    <source>
        <dbReference type="ARBA" id="ARBA00004162"/>
    </source>
</evidence>
<dbReference type="FunFam" id="3.30.200.20:FF:000432">
    <property type="entry name" value="LRR receptor-like serine/threonine-protein kinase EFR"/>
    <property type="match status" value="1"/>
</dbReference>
<dbReference type="PROSITE" id="PS00107">
    <property type="entry name" value="PROTEIN_KINASE_ATP"/>
    <property type="match status" value="1"/>
</dbReference>
<proteinExistence type="evidence at transcript level"/>
<dbReference type="FunFam" id="3.80.10.10:FF:000288">
    <property type="entry name" value="LRR receptor-like serine/threonine-protein kinase EFR"/>
    <property type="match status" value="1"/>
</dbReference>
<dbReference type="Pfam" id="PF00560">
    <property type="entry name" value="LRR_1"/>
    <property type="match status" value="7"/>
</dbReference>
<keyword evidence="17 24" id="KW-0675">Receptor</keyword>
<keyword evidence="5" id="KW-0723">Serine/threonine-protein kinase</keyword>
<evidence type="ECO:0000256" key="3">
    <source>
        <dbReference type="ARBA" id="ARBA00012513"/>
    </source>
</evidence>
<dbReference type="InterPro" id="IPR011009">
    <property type="entry name" value="Kinase-like_dom_sf"/>
</dbReference>
<comment type="catalytic activity">
    <reaction evidence="20">
        <text>L-seryl-[protein] + ATP = O-phospho-L-seryl-[protein] + ADP + H(+)</text>
        <dbReference type="Rhea" id="RHEA:17989"/>
        <dbReference type="Rhea" id="RHEA-COMP:9863"/>
        <dbReference type="Rhea" id="RHEA-COMP:11604"/>
        <dbReference type="ChEBI" id="CHEBI:15378"/>
        <dbReference type="ChEBI" id="CHEBI:29999"/>
        <dbReference type="ChEBI" id="CHEBI:30616"/>
        <dbReference type="ChEBI" id="CHEBI:83421"/>
        <dbReference type="ChEBI" id="CHEBI:456216"/>
        <dbReference type="EC" id="2.7.11.1"/>
    </reaction>
</comment>
<dbReference type="InterPro" id="IPR008271">
    <property type="entry name" value="Ser/Thr_kinase_AS"/>
</dbReference>
<evidence type="ECO:0000256" key="13">
    <source>
        <dbReference type="ARBA" id="ARBA00022777"/>
    </source>
</evidence>
<keyword evidence="12 21" id="KW-0547">Nucleotide-binding</keyword>
<evidence type="ECO:0000256" key="21">
    <source>
        <dbReference type="PROSITE-ProRule" id="PRU10141"/>
    </source>
</evidence>
<dbReference type="PROSITE" id="PS00108">
    <property type="entry name" value="PROTEIN_KINASE_ST"/>
    <property type="match status" value="1"/>
</dbReference>
<feature type="domain" description="Protein kinase" evidence="23">
    <location>
        <begin position="650"/>
        <end position="942"/>
    </location>
</feature>
<keyword evidence="11" id="KW-0677">Repeat</keyword>
<evidence type="ECO:0000256" key="17">
    <source>
        <dbReference type="ARBA" id="ARBA00023170"/>
    </source>
</evidence>
<keyword evidence="18" id="KW-0325">Glycoprotein</keyword>
<dbReference type="InterPro" id="IPR000719">
    <property type="entry name" value="Prot_kinase_dom"/>
</dbReference>
<evidence type="ECO:0000256" key="11">
    <source>
        <dbReference type="ARBA" id="ARBA00022737"/>
    </source>
</evidence>
<dbReference type="EMBL" id="MH176240">
    <property type="protein sequence ID" value="QAS62422.1"/>
    <property type="molecule type" value="mRNA"/>
</dbReference>
<dbReference type="GO" id="GO:0005524">
    <property type="term" value="F:ATP binding"/>
    <property type="evidence" value="ECO:0007669"/>
    <property type="project" value="UniProtKB-UniRule"/>
</dbReference>
<keyword evidence="8" id="KW-0808">Transferase</keyword>
<evidence type="ECO:0000256" key="2">
    <source>
        <dbReference type="ARBA" id="ARBA00004479"/>
    </source>
</evidence>
<dbReference type="InterPro" id="IPR032675">
    <property type="entry name" value="LRR_dom_sf"/>
</dbReference>
<keyword evidence="14 21" id="KW-0067">ATP-binding</keyword>
<keyword evidence="13 24" id="KW-0418">Kinase</keyword>
<dbReference type="PROSITE" id="PS50011">
    <property type="entry name" value="PROTEIN_KINASE_DOM"/>
    <property type="match status" value="1"/>
</dbReference>
<keyword evidence="9 22" id="KW-0812">Transmembrane</keyword>
<sequence length="963" mass="104536">MLLTIFVNGQVLHVAAVIKGSLAWIYLDRIFLEYYLLSIGNLTFLRFIRLSGCTLRGIVPEEIGRLKRLQVFNMSSNSLQGGIPLHLMNCSELRAIDLNRNGLTGSIPDQLAFLPKLEIFSIIQNNLTGEIPSSLGNISSLTLIRLGGNSLTGSIPSSLGKLKSLTGLQLGLNDLSGTVPSSLYNLSSLTAVSLVDNGLSGNILEKMGISLPHLEWVAVGKNYFTGVIPPAIANISNLRVFDVGGNQLHGSIPKGIGMLRNLGVFSVGTNELGNAESHDLDFITSFANLSSLWYLGLMFNQFGGEIPSSVGNLSRSLRNLNFGNNRRISGSIPVEIGNLFNLVQLGMENNNLTSEIPASVCDVYKLEHLYLGGNNLNGSIPSSVENLTSLYILVLPGNQLKGSLPLGLKKCINLQTLNIANNRLSGDFSLNMLSSLTKLSTVYMSGNIFSGVIPSELGNLIYLSIFDISENQFTGEIPNEIAYCLMLETLVMGGNMFTGQIPLSLSSLRDLQIIDLSRNKFSGNIPPQLQSLSKLMIFNVSFNQLEGEVPETGVFSNLSAVSLQGNFKLCGGVSALKLPPCSNTTGKHISITIIIVATLSGILLLALIAVIVFFSRKRSATVKLTSHTSMNDGGYLRLSYRDLLEATDHFSPANLIGVGSFGSVYKGFLKESENLIAVKVMDLTKHGAVKSFATECRALSKIRHKNLLRIMSCCSSLDFKGNDFMALVYELMPNGSLHTWLHESRTLKLDQRINIAIDIASALDYLHHNCIPQIAHCDLKPSNVLLDDDKVAHVGDFGLAKLLHFPEVVNDGSSSFVIKGTVGYIPPEYGMGGSVSTLGDMYSFGILLLEMITGKRPTDEMFKDGLDLHRSCKSALSNGTILDILDPVLISESCPNGKSEIHNDVIQQKWECAAAVVSIGIACSSESPDERTDIRHVFNELISIKRKLQTLISSASHYRLDQV</sequence>
<evidence type="ECO:0000256" key="12">
    <source>
        <dbReference type="ARBA" id="ARBA00022741"/>
    </source>
</evidence>
<evidence type="ECO:0000256" key="7">
    <source>
        <dbReference type="ARBA" id="ARBA00022614"/>
    </source>
</evidence>
<evidence type="ECO:0000256" key="19">
    <source>
        <dbReference type="ARBA" id="ARBA00047899"/>
    </source>
</evidence>
<dbReference type="EC" id="2.7.11.1" evidence="3"/>
<dbReference type="GO" id="GO:0005886">
    <property type="term" value="C:plasma membrane"/>
    <property type="evidence" value="ECO:0007669"/>
    <property type="project" value="UniProtKB-SubCell"/>
</dbReference>
<evidence type="ECO:0000256" key="6">
    <source>
        <dbReference type="ARBA" id="ARBA00022553"/>
    </source>
</evidence>
<keyword evidence="16 22" id="KW-0472">Membrane</keyword>
<evidence type="ECO:0000256" key="22">
    <source>
        <dbReference type="SAM" id="Phobius"/>
    </source>
</evidence>
<dbReference type="SUPFAM" id="SSF56112">
    <property type="entry name" value="Protein kinase-like (PK-like)"/>
    <property type="match status" value="1"/>
</dbReference>
<reference evidence="24" key="1">
    <citation type="submission" date="2018-04" db="EMBL/GenBank/DDBJ databases">
        <title>Genome-wide analysis of LRR-RLK.</title>
        <authorList>
            <person name="Liu M."/>
        </authorList>
    </citation>
    <scope>NUCLEOTIDE SEQUENCE</scope>
</reference>
<comment type="catalytic activity">
    <reaction evidence="19">
        <text>L-threonyl-[protein] + ATP = O-phospho-L-threonyl-[protein] + ADP + H(+)</text>
        <dbReference type="Rhea" id="RHEA:46608"/>
        <dbReference type="Rhea" id="RHEA-COMP:11060"/>
        <dbReference type="Rhea" id="RHEA-COMP:11605"/>
        <dbReference type="ChEBI" id="CHEBI:15378"/>
        <dbReference type="ChEBI" id="CHEBI:30013"/>
        <dbReference type="ChEBI" id="CHEBI:30616"/>
        <dbReference type="ChEBI" id="CHEBI:61977"/>
        <dbReference type="ChEBI" id="CHEBI:456216"/>
        <dbReference type="EC" id="2.7.11.1"/>
    </reaction>
</comment>
<dbReference type="Gene3D" id="1.10.510.10">
    <property type="entry name" value="Transferase(Phosphotransferase) domain 1"/>
    <property type="match status" value="1"/>
</dbReference>
<evidence type="ECO:0000256" key="20">
    <source>
        <dbReference type="ARBA" id="ARBA00048679"/>
    </source>
</evidence>
<evidence type="ECO:0000256" key="5">
    <source>
        <dbReference type="ARBA" id="ARBA00022527"/>
    </source>
</evidence>
<dbReference type="Pfam" id="PF00069">
    <property type="entry name" value="Pkinase"/>
    <property type="match status" value="1"/>
</dbReference>
<keyword evidence="7" id="KW-0433">Leucine-rich repeat</keyword>
<evidence type="ECO:0000256" key="9">
    <source>
        <dbReference type="ARBA" id="ARBA00022692"/>
    </source>
</evidence>
<dbReference type="PANTHER" id="PTHR27008:SF596">
    <property type="entry name" value="OS02G0215500 PROTEIN"/>
    <property type="match status" value="1"/>
</dbReference>
<dbReference type="InterPro" id="IPR017441">
    <property type="entry name" value="Protein_kinase_ATP_BS"/>
</dbReference>